<accession>A0A2T9YAM0</accession>
<reference evidence="1 2" key="1">
    <citation type="journal article" date="2018" name="MBio">
        <title>Comparative Genomics Reveals the Core Gene Toolbox for the Fungus-Insect Symbiosis.</title>
        <authorList>
            <person name="Wang Y."/>
            <person name="Stata M."/>
            <person name="Wang W."/>
            <person name="Stajich J.E."/>
            <person name="White M.M."/>
            <person name="Moncalvo J.M."/>
        </authorList>
    </citation>
    <scope>NUCLEOTIDE SEQUENCE [LARGE SCALE GENOMIC DNA]</scope>
    <source>
        <strain evidence="1 2">SWE-8-4</strain>
    </source>
</reference>
<dbReference type="AlphaFoldDB" id="A0A2T9YAM0"/>
<sequence>MQQKELVCAVTFRGAGNILTIIQWQQLCTAQLKTITQPQIISKVFAGGIAAESKGISRFPLWLSRRRASLFVCYLILSRNQNWNQIWSAIEMNLKCYKRKLALKADRMLIEEGGSDQLLIEEAKPTSKGKKLQNGNIEKNMPYHTQKGLHAFTESRGCIYAHSYTSVVQKISEVQLKRKGIPVLSTDIWSVSQLTYPHQYFAPGIGIG</sequence>
<evidence type="ECO:0000313" key="2">
    <source>
        <dbReference type="Proteomes" id="UP000245383"/>
    </source>
</evidence>
<protein>
    <submittedName>
        <fullName evidence="1">Uncharacterized protein</fullName>
    </submittedName>
</protein>
<proteinExistence type="predicted"/>
<dbReference type="EMBL" id="MBFR01000317">
    <property type="protein sequence ID" value="PVU89383.1"/>
    <property type="molecule type" value="Genomic_DNA"/>
</dbReference>
<name>A0A2T9YAM0_9FUNG</name>
<keyword evidence="2" id="KW-1185">Reference proteome</keyword>
<gene>
    <name evidence="1" type="ORF">BB561_005389</name>
</gene>
<evidence type="ECO:0000313" key="1">
    <source>
        <dbReference type="EMBL" id="PVU89383.1"/>
    </source>
</evidence>
<organism evidence="1 2">
    <name type="scientific">Smittium simulii</name>
    <dbReference type="NCBI Taxonomy" id="133385"/>
    <lineage>
        <taxon>Eukaryota</taxon>
        <taxon>Fungi</taxon>
        <taxon>Fungi incertae sedis</taxon>
        <taxon>Zoopagomycota</taxon>
        <taxon>Kickxellomycotina</taxon>
        <taxon>Harpellomycetes</taxon>
        <taxon>Harpellales</taxon>
        <taxon>Legeriomycetaceae</taxon>
        <taxon>Smittium</taxon>
    </lineage>
</organism>
<comment type="caution">
    <text evidence="1">The sequence shown here is derived from an EMBL/GenBank/DDBJ whole genome shotgun (WGS) entry which is preliminary data.</text>
</comment>
<dbReference type="Proteomes" id="UP000245383">
    <property type="component" value="Unassembled WGS sequence"/>
</dbReference>